<accession>A0A2Z5MTG6</accession>
<protein>
    <submittedName>
        <fullName evidence="1">Uncharacterized protein</fullName>
    </submittedName>
</protein>
<reference evidence="1 2" key="1">
    <citation type="journal article" date="2018" name="ISME J.">
        <title>Involvement of Burkholderiaceae and sulfurous volatiles in disease-suppressive soils.</title>
        <authorList>
            <person name="Carrion V.J."/>
            <person name="Cordovez V."/>
            <person name="Tyc O."/>
            <person name="Etalo D.W."/>
            <person name="de Bruijn I."/>
            <person name="de Jager V.C."/>
            <person name="Medema M.H."/>
            <person name="Eberl L."/>
            <person name="Raaijmakers J.M."/>
        </authorList>
    </citation>
    <scope>NUCLEOTIDE SEQUENCE [LARGE SCALE GENOMIC DNA]</scope>
    <source>
        <strain evidence="2">mHSR5</strain>
    </source>
</reference>
<organism evidence="1 2">
    <name type="scientific">Burkholderia pyrrocinia</name>
    <name type="common">Pseudomonas pyrrocinia</name>
    <dbReference type="NCBI Taxonomy" id="60550"/>
    <lineage>
        <taxon>Bacteria</taxon>
        <taxon>Pseudomonadati</taxon>
        <taxon>Pseudomonadota</taxon>
        <taxon>Betaproteobacteria</taxon>
        <taxon>Burkholderiales</taxon>
        <taxon>Burkholderiaceae</taxon>
        <taxon>Burkholderia</taxon>
        <taxon>Burkholderia cepacia complex</taxon>
    </lineage>
</organism>
<name>A0A2Z5MTG6_BURPY</name>
<dbReference type="AlphaFoldDB" id="A0A2Z5MTG6"/>
<evidence type="ECO:0000313" key="2">
    <source>
        <dbReference type="Proteomes" id="UP000253104"/>
    </source>
</evidence>
<sequence length="97" mass="11203">MQIISNFLDAATDRVRIAARKIEEIATLKQPLTMERLNEARDCALDMIAVWSEWKRLGKLMQQTGSNGFIHRQANVDREYQAAMTSYKDLKEWGSEV</sequence>
<dbReference type="Proteomes" id="UP000253104">
    <property type="component" value="Chromosome mHSR5_A"/>
</dbReference>
<dbReference type="EMBL" id="CP024902">
    <property type="protein sequence ID" value="AXF20529.1"/>
    <property type="molecule type" value="Genomic_DNA"/>
</dbReference>
<gene>
    <name evidence="1" type="ORF">CUJ89_08575</name>
</gene>
<proteinExistence type="predicted"/>
<evidence type="ECO:0000313" key="1">
    <source>
        <dbReference type="EMBL" id="AXF20529.1"/>
    </source>
</evidence>